<dbReference type="Proteomes" id="UP000689195">
    <property type="component" value="Unassembled WGS sequence"/>
</dbReference>
<evidence type="ECO:0000256" key="1">
    <source>
        <dbReference type="SAM" id="Coils"/>
    </source>
</evidence>
<keyword evidence="1" id="KW-0175">Coiled coil</keyword>
<feature type="coiled-coil region" evidence="1">
    <location>
        <begin position="526"/>
        <end position="560"/>
    </location>
</feature>
<sequence length="759" mass="89313">MSSEDNKKLCSKHNLEILVIEFKQSNVDEGCIKCLMEKFDTQNIFLVQETKIMIHQMKSDILDKKVKQYLTMIETYQKIQSLIKELSLSITKTLHKVEFNLSSKIQLINDELKNSKQNIQVSSFEEDIKVLLKNQKGPFSFEVPSEFLIPINDNTYIESIQQQLQSIIKCPIFTKIIETLQKLKVKEDHLEINQVQQIFNNQEYPQKKQGLNIQCKKHGKDIIMFNLNPEKTELSRLVCVECISSNDPIKYTTLSDTNQQWNEYLEQTNDNVQQFQNKRCQNQTQIIKILEEIKEKHLSTIQDIMNKINIKFSTNQKNESKQINKNSIYDMNSEQLNGLAKILSNKDKFYDLTEKKYNIQKENYNQLEIISTSFGKLQKKRLKATNKINNIFKEQIINIIEDQVLNEEEDEISNLQSIKQLDLQLKILKKFQDILQEAQIQYESVMQKINILSNQFKNQQLQKFNEYISQFEKDFSIIKKLTCFDQIEAELNLLKENKKIRLIKPTEKEKIILQQQQKIIDFNKHQEEQRLKILDLKNEKEALKAKLKQLEQSKIKIEVNHEEKQEGYERCSQPNQNNEEIVKQLQQTLNMPYNQLLTFSKTYKHSNCQVTQNGKVSENNSGNWYCCMCDQMIPKNGVIQFAFKIIEVTCIMIGIGFRDIVQSKGYYNCFGIGGGSNRTYNIHNSSYCCNHDQQDKNDKKIAFPFQKNDTIIVEVDIQNQYVKWINSSTNQSFTLIIDTSKDLYPCVHFYKRCKIEIIS</sequence>
<gene>
    <name evidence="2" type="ORF">PPENT_87.1.T1490156</name>
</gene>
<keyword evidence="3" id="KW-1185">Reference proteome</keyword>
<reference evidence="2" key="1">
    <citation type="submission" date="2021-01" db="EMBL/GenBank/DDBJ databases">
        <authorList>
            <consortium name="Genoscope - CEA"/>
            <person name="William W."/>
        </authorList>
    </citation>
    <scope>NUCLEOTIDE SEQUENCE</scope>
</reference>
<dbReference type="AlphaFoldDB" id="A0A8S1Y2F8"/>
<dbReference type="EMBL" id="CAJJDO010000149">
    <property type="protein sequence ID" value="CAD8208141.1"/>
    <property type="molecule type" value="Genomic_DNA"/>
</dbReference>
<evidence type="ECO:0000313" key="2">
    <source>
        <dbReference type="EMBL" id="CAD8208141.1"/>
    </source>
</evidence>
<proteinExistence type="predicted"/>
<comment type="caution">
    <text evidence="2">The sequence shown here is derived from an EMBL/GenBank/DDBJ whole genome shotgun (WGS) entry which is preliminary data.</text>
</comment>
<protein>
    <recommendedName>
        <fullName evidence="4">B30.2/SPRY domain-containing protein</fullName>
    </recommendedName>
</protein>
<feature type="coiled-coil region" evidence="1">
    <location>
        <begin position="428"/>
        <end position="455"/>
    </location>
</feature>
<accession>A0A8S1Y2F8</accession>
<name>A0A8S1Y2F8_9CILI</name>
<organism evidence="2 3">
    <name type="scientific">Paramecium pentaurelia</name>
    <dbReference type="NCBI Taxonomy" id="43138"/>
    <lineage>
        <taxon>Eukaryota</taxon>
        <taxon>Sar</taxon>
        <taxon>Alveolata</taxon>
        <taxon>Ciliophora</taxon>
        <taxon>Intramacronucleata</taxon>
        <taxon>Oligohymenophorea</taxon>
        <taxon>Peniculida</taxon>
        <taxon>Parameciidae</taxon>
        <taxon>Paramecium</taxon>
    </lineage>
</organism>
<evidence type="ECO:0000313" key="3">
    <source>
        <dbReference type="Proteomes" id="UP000689195"/>
    </source>
</evidence>
<evidence type="ECO:0008006" key="4">
    <source>
        <dbReference type="Google" id="ProtNLM"/>
    </source>
</evidence>